<dbReference type="GO" id="GO:0005524">
    <property type="term" value="F:ATP binding"/>
    <property type="evidence" value="ECO:0007669"/>
    <property type="project" value="UniProtKB-UniRule"/>
</dbReference>
<evidence type="ECO:0000256" key="2">
    <source>
        <dbReference type="ARBA" id="ARBA00022801"/>
    </source>
</evidence>
<dbReference type="GO" id="GO:0005829">
    <property type="term" value="C:cytosol"/>
    <property type="evidence" value="ECO:0007669"/>
    <property type="project" value="TreeGrafter"/>
</dbReference>
<evidence type="ECO:0000256" key="3">
    <source>
        <dbReference type="ARBA" id="ARBA00022806"/>
    </source>
</evidence>
<dbReference type="SUPFAM" id="SSF52540">
    <property type="entry name" value="P-loop containing nucleoside triphosphate hydrolases"/>
    <property type="match status" value="1"/>
</dbReference>
<dbReference type="InterPro" id="IPR014016">
    <property type="entry name" value="UvrD-like_ATP-bd"/>
</dbReference>
<dbReference type="Proteomes" id="UP000327194">
    <property type="component" value="Chromosome"/>
</dbReference>
<dbReference type="AlphaFoldDB" id="A0AAE6P0Z6"/>
<evidence type="ECO:0000259" key="6">
    <source>
        <dbReference type="PROSITE" id="PS51198"/>
    </source>
</evidence>
<feature type="domain" description="UvrD-like helicase ATP-binding" evidence="6">
    <location>
        <begin position="209"/>
        <end position="601"/>
    </location>
</feature>
<keyword evidence="1 5" id="KW-0547">Nucleotide-binding</keyword>
<proteinExistence type="predicted"/>
<dbReference type="GO" id="GO:0003677">
    <property type="term" value="F:DNA binding"/>
    <property type="evidence" value="ECO:0007669"/>
    <property type="project" value="InterPro"/>
</dbReference>
<dbReference type="Pfam" id="PF00580">
    <property type="entry name" value="UvrD-helicase"/>
    <property type="match status" value="1"/>
</dbReference>
<dbReference type="EMBL" id="CP045562">
    <property type="protein sequence ID" value="QFX92357.1"/>
    <property type="molecule type" value="Genomic_DNA"/>
</dbReference>
<gene>
    <name evidence="7" type="ORF">LF543_01650</name>
</gene>
<evidence type="ECO:0000313" key="7">
    <source>
        <dbReference type="EMBL" id="QFX92357.1"/>
    </source>
</evidence>
<evidence type="ECO:0000256" key="1">
    <source>
        <dbReference type="ARBA" id="ARBA00022741"/>
    </source>
</evidence>
<name>A0AAE6P0Z6_9LACO</name>
<reference evidence="7 8" key="1">
    <citation type="submission" date="2019-10" db="EMBL/GenBank/DDBJ databases">
        <title>Genome sequencing of Lactobacillus fructivorans.</title>
        <authorList>
            <person name="Kim K."/>
        </authorList>
    </citation>
    <scope>NUCLEOTIDE SEQUENCE [LARGE SCALE GENOMIC DNA]</scope>
    <source>
        <strain evidence="7 8">LF543</strain>
    </source>
</reference>
<organism evidence="7 8">
    <name type="scientific">Fructilactobacillus fructivorans</name>
    <dbReference type="NCBI Taxonomy" id="1614"/>
    <lineage>
        <taxon>Bacteria</taxon>
        <taxon>Bacillati</taxon>
        <taxon>Bacillota</taxon>
        <taxon>Bacilli</taxon>
        <taxon>Lactobacillales</taxon>
        <taxon>Lactobacillaceae</taxon>
        <taxon>Fructilactobacillus</taxon>
    </lineage>
</organism>
<keyword evidence="2 5" id="KW-0378">Hydrolase</keyword>
<dbReference type="InterPro" id="IPR048228">
    <property type="entry name" value="HelD_bacillota"/>
</dbReference>
<evidence type="ECO:0000256" key="5">
    <source>
        <dbReference type="PROSITE-ProRule" id="PRU00560"/>
    </source>
</evidence>
<dbReference type="PANTHER" id="PTHR11070:SF17">
    <property type="entry name" value="DNA HELICASE IV"/>
    <property type="match status" value="1"/>
</dbReference>
<keyword evidence="3 5" id="KW-0347">Helicase</keyword>
<dbReference type="Gene3D" id="3.40.50.300">
    <property type="entry name" value="P-loop containing nucleotide triphosphate hydrolases"/>
    <property type="match status" value="2"/>
</dbReference>
<evidence type="ECO:0000256" key="4">
    <source>
        <dbReference type="ARBA" id="ARBA00022840"/>
    </source>
</evidence>
<accession>A0AAE6P0Z6</accession>
<dbReference type="InterPro" id="IPR027417">
    <property type="entry name" value="P-loop_NTPase"/>
</dbReference>
<dbReference type="RefSeq" id="WP_010022656.1">
    <property type="nucleotide sequence ID" value="NZ_AZDS01000005.1"/>
</dbReference>
<evidence type="ECO:0000313" key="8">
    <source>
        <dbReference type="Proteomes" id="UP000327194"/>
    </source>
</evidence>
<dbReference type="GO" id="GO:0016787">
    <property type="term" value="F:hydrolase activity"/>
    <property type="evidence" value="ECO:0007669"/>
    <property type="project" value="UniProtKB-UniRule"/>
</dbReference>
<dbReference type="PANTHER" id="PTHR11070">
    <property type="entry name" value="UVRD / RECB / PCRA DNA HELICASE FAMILY MEMBER"/>
    <property type="match status" value="1"/>
</dbReference>
<dbReference type="InterPro" id="IPR000212">
    <property type="entry name" value="DNA_helicase_UvrD/REP"/>
</dbReference>
<dbReference type="GO" id="GO:0000725">
    <property type="term" value="P:recombinational repair"/>
    <property type="evidence" value="ECO:0007669"/>
    <property type="project" value="TreeGrafter"/>
</dbReference>
<protein>
    <submittedName>
        <fullName evidence="7">AAA family ATPase</fullName>
    </submittedName>
</protein>
<dbReference type="NCBIfam" id="NF041464">
    <property type="entry name" value="HelD_BACSU"/>
    <property type="match status" value="1"/>
</dbReference>
<feature type="binding site" evidence="5">
    <location>
        <begin position="230"/>
        <end position="237"/>
    </location>
    <ligand>
        <name>ATP</name>
        <dbReference type="ChEBI" id="CHEBI:30616"/>
    </ligand>
</feature>
<dbReference type="KEGG" id="lfv:LF543_01650"/>
<sequence>MENSIKKSEQKHLDFVESKIEMAEVDAAKKIKKAKGDQSEIQKNFFNDVRLKTSTYSGQMETGVSVRQQQQLLSERENRWKNAARDLGTLKRLDQNPYFARIDFHEEGEKHTETIYIGLASFTDNPDDYLVYDWRAPISSIYYDSGIGQMTYDSPAGPQKVDVKLKRQIEIKDGKIETIFDTDEALGDNLLLENLSHQSDTKMKSIVTTIQKEQNQIIRDTDSDLLFVQGAAGSGKTAAVLQRIAYLLYRYRGNLNSGQVILFSPNQLFNDYINEVLPELGEQNMVQMTYYQYTNRRVPHLSVETVGERFTETHEKHQQKVVDFKNSLDFFKLVGKYAHHLNKENFQFKDIKFEQNVFISKEEISEIYYRFNQNYNLRNRLEATKEELSKILNRHIGSEMRKKWVEETIEGLDQQQLQAIYAKFGESMDNPDKEYNFLAKKIVQNAFRNVKKAITRGRFVSINRQFVNLLRNVPRIADLSKYGISEQEWNDGVEKSIDRLKNGKISDADISIYLYLYDLISGKRPDVHMRYLFVDEVQDYTPFQLAYLKFNFPRAKFTLLGDLNQAIFTHESSQSLLKEMETMFDPEKTRVIELNKSYRSTEQITDFTKHLIPDGSKIQSFARTGELPKINVVGDVDSGINALKETIQNNDQANDTTAIIAKSLDECKRVHEKLEQKGIKSTLIQTENQRLVKGVIVVPAYLAKGLEFDAVVMWNGSKQEYPTERDDQLVYTICSRAMHRLDVISIGELSPLFNDVPKDEYQLVTK</sequence>
<keyword evidence="4 5" id="KW-0067">ATP-binding</keyword>
<dbReference type="GO" id="GO:0043138">
    <property type="term" value="F:3'-5' DNA helicase activity"/>
    <property type="evidence" value="ECO:0007669"/>
    <property type="project" value="TreeGrafter"/>
</dbReference>
<dbReference type="PROSITE" id="PS51198">
    <property type="entry name" value="UVRD_HELICASE_ATP_BIND"/>
    <property type="match status" value="1"/>
</dbReference>